<organism evidence="2">
    <name type="scientific">marine sediment metagenome</name>
    <dbReference type="NCBI Taxonomy" id="412755"/>
    <lineage>
        <taxon>unclassified sequences</taxon>
        <taxon>metagenomes</taxon>
        <taxon>ecological metagenomes</taxon>
    </lineage>
</organism>
<evidence type="ECO:0000313" key="2">
    <source>
        <dbReference type="EMBL" id="GAH50820.1"/>
    </source>
</evidence>
<dbReference type="InterPro" id="IPR001610">
    <property type="entry name" value="PAC"/>
</dbReference>
<evidence type="ECO:0000259" key="1">
    <source>
        <dbReference type="PROSITE" id="PS50113"/>
    </source>
</evidence>
<dbReference type="Pfam" id="PF08447">
    <property type="entry name" value="PAS_3"/>
    <property type="match status" value="1"/>
</dbReference>
<dbReference type="EMBL" id="BARU01016640">
    <property type="protein sequence ID" value="GAH50820.1"/>
    <property type="molecule type" value="Genomic_DNA"/>
</dbReference>
<dbReference type="CDD" id="cd00130">
    <property type="entry name" value="PAS"/>
    <property type="match status" value="1"/>
</dbReference>
<dbReference type="NCBIfam" id="TIGR00229">
    <property type="entry name" value="sensory_box"/>
    <property type="match status" value="1"/>
</dbReference>
<dbReference type="InterPro" id="IPR000014">
    <property type="entry name" value="PAS"/>
</dbReference>
<proteinExistence type="predicted"/>
<dbReference type="InterPro" id="IPR000700">
    <property type="entry name" value="PAS-assoc_C"/>
</dbReference>
<dbReference type="InterPro" id="IPR011495">
    <property type="entry name" value="Sig_transdc_His_kin_sub2_dim/P"/>
</dbReference>
<protein>
    <recommendedName>
        <fullName evidence="1">PAC domain-containing protein</fullName>
    </recommendedName>
</protein>
<dbReference type="Pfam" id="PF07568">
    <property type="entry name" value="HisKA_2"/>
    <property type="match status" value="1"/>
</dbReference>
<dbReference type="InterPro" id="IPR013655">
    <property type="entry name" value="PAS_fold_3"/>
</dbReference>
<dbReference type="Gene3D" id="3.30.450.20">
    <property type="entry name" value="PAS domain"/>
    <property type="match status" value="1"/>
</dbReference>
<sequence>MEYLEKLKKVKGDKVYEYEYRMKHKDGHWVWILNRDMIFIRDEKGKPLQTIGAALDITERKRAEEQMKTSIKEKEVLLQEIHHRVKNNMQIISSILNLQSGVIKNKRALELFKSSQNRIKSMALIHEKLYKSKDFTRIDFSKYVQSLSKDLFRVYGINQDVVKLKISIQERT</sequence>
<comment type="caution">
    <text evidence="2">The sequence shown here is derived from an EMBL/GenBank/DDBJ whole genome shotgun (WGS) entry which is preliminary data.</text>
</comment>
<dbReference type="PROSITE" id="PS50113">
    <property type="entry name" value="PAC"/>
    <property type="match status" value="1"/>
</dbReference>
<dbReference type="PANTHER" id="PTHR43065">
    <property type="entry name" value="SENSOR HISTIDINE KINASE"/>
    <property type="match status" value="1"/>
</dbReference>
<dbReference type="InterPro" id="IPR035965">
    <property type="entry name" value="PAS-like_dom_sf"/>
</dbReference>
<dbReference type="SUPFAM" id="SSF55785">
    <property type="entry name" value="PYP-like sensor domain (PAS domain)"/>
    <property type="match status" value="1"/>
</dbReference>
<reference evidence="2" key="1">
    <citation type="journal article" date="2014" name="Front. Microbiol.">
        <title>High frequency of phylogenetically diverse reductive dehalogenase-homologous genes in deep subseafloor sedimentary metagenomes.</title>
        <authorList>
            <person name="Kawai M."/>
            <person name="Futagami T."/>
            <person name="Toyoda A."/>
            <person name="Takaki Y."/>
            <person name="Nishi S."/>
            <person name="Hori S."/>
            <person name="Arai W."/>
            <person name="Tsubouchi T."/>
            <person name="Morono Y."/>
            <person name="Uchiyama I."/>
            <person name="Ito T."/>
            <person name="Fujiyama A."/>
            <person name="Inagaki F."/>
            <person name="Takami H."/>
        </authorList>
    </citation>
    <scope>NUCLEOTIDE SEQUENCE</scope>
    <source>
        <strain evidence="2">Expedition CK06-06</strain>
    </source>
</reference>
<name>X1H129_9ZZZZ</name>
<dbReference type="SMART" id="SM00086">
    <property type="entry name" value="PAC"/>
    <property type="match status" value="1"/>
</dbReference>
<accession>X1H129</accession>
<dbReference type="PANTHER" id="PTHR43065:SF23">
    <property type="entry name" value="SENSOR HISTIDINE KINASE PDTAS"/>
    <property type="match status" value="1"/>
</dbReference>
<gene>
    <name evidence="2" type="ORF">S03H2_27652</name>
</gene>
<feature type="domain" description="PAC" evidence="1">
    <location>
        <begin position="16"/>
        <end position="69"/>
    </location>
</feature>
<dbReference type="AlphaFoldDB" id="X1H129"/>